<dbReference type="PANTHER" id="PTHR30383">
    <property type="entry name" value="THIOESTERASE 1/PROTEASE 1/LYSOPHOSPHOLIPASE L1"/>
    <property type="match status" value="1"/>
</dbReference>
<dbReference type="Gene3D" id="3.40.50.1110">
    <property type="entry name" value="SGNH hydrolase"/>
    <property type="match status" value="1"/>
</dbReference>
<dbReference type="PANTHER" id="PTHR30383:SF27">
    <property type="entry name" value="SPORE GERMINATION LIPASE LIPC"/>
    <property type="match status" value="1"/>
</dbReference>
<dbReference type="InterPro" id="IPR013830">
    <property type="entry name" value="SGNH_hydro"/>
</dbReference>
<dbReference type="RefSeq" id="WP_341414390.1">
    <property type="nucleotide sequence ID" value="NZ_JBBPCC010000002.1"/>
</dbReference>
<name>A0ABU9DEN8_9BACL</name>
<comment type="caution">
    <text evidence="3">The sequence shown here is derived from an EMBL/GenBank/DDBJ whole genome shotgun (WGS) entry which is preliminary data.</text>
</comment>
<feature type="domain" description="SGNH hydrolase-type esterase" evidence="2">
    <location>
        <begin position="80"/>
        <end position="316"/>
    </location>
</feature>
<reference evidence="3 4" key="1">
    <citation type="submission" date="2024-04" db="EMBL/GenBank/DDBJ databases">
        <title>draft genome sequnece of Paenibacillus filicis.</title>
        <authorList>
            <person name="Kim D.-U."/>
        </authorList>
    </citation>
    <scope>NUCLEOTIDE SEQUENCE [LARGE SCALE GENOMIC DNA]</scope>
    <source>
        <strain evidence="3 4">KACC14197</strain>
    </source>
</reference>
<accession>A0ABU9DEN8</accession>
<proteinExistence type="predicted"/>
<dbReference type="InterPro" id="IPR051532">
    <property type="entry name" value="Ester_Hydrolysis_Enzymes"/>
</dbReference>
<gene>
    <name evidence="3" type="ORF">WMW72_05370</name>
</gene>
<dbReference type="Pfam" id="PF13472">
    <property type="entry name" value="Lipase_GDSL_2"/>
    <property type="match status" value="1"/>
</dbReference>
<evidence type="ECO:0000313" key="4">
    <source>
        <dbReference type="Proteomes" id="UP001469365"/>
    </source>
</evidence>
<sequence length="326" mass="34945">MSSTRWMWRTVGLGALASTLICAGGFAYAVNRIMYPPAGSFNNGVVTPAPGEPAPVETEPGSGAAGLDWTSKSQIRIVAWGDSLTAGTGDLTGKGYVRGVRDRLEKQLDKPVFVYNNFAIPGYRTSDLLKDWEAKADIAKSMGEADLILLTAGGNDLFLGGQGLFTQGQTAAGQSQASGQTDGAGQPAQVEAGTGKQGGQSPQASGGIEFGEGFNPQAAADRIPEAAKRLEELFDKVSKANPKARVLYIGLYHPFLDLDPDRTGAPIVQRWNTAAFEIASRYPNITVVPTYDLFELQGTRFLYTDHFHPNQQGYERIADRIAQILQ</sequence>
<evidence type="ECO:0000256" key="1">
    <source>
        <dbReference type="SAM" id="MobiDB-lite"/>
    </source>
</evidence>
<feature type="compositionally biased region" description="Low complexity" evidence="1">
    <location>
        <begin position="170"/>
        <end position="186"/>
    </location>
</feature>
<feature type="region of interest" description="Disordered" evidence="1">
    <location>
        <begin position="170"/>
        <end position="211"/>
    </location>
</feature>
<evidence type="ECO:0000259" key="2">
    <source>
        <dbReference type="Pfam" id="PF13472"/>
    </source>
</evidence>
<dbReference type="InterPro" id="IPR036514">
    <property type="entry name" value="SGNH_hydro_sf"/>
</dbReference>
<organism evidence="3 4">
    <name type="scientific">Paenibacillus filicis</name>
    <dbReference type="NCBI Taxonomy" id="669464"/>
    <lineage>
        <taxon>Bacteria</taxon>
        <taxon>Bacillati</taxon>
        <taxon>Bacillota</taxon>
        <taxon>Bacilli</taxon>
        <taxon>Bacillales</taxon>
        <taxon>Paenibacillaceae</taxon>
        <taxon>Paenibacillus</taxon>
    </lineage>
</organism>
<protein>
    <submittedName>
        <fullName evidence="3">GDSL-type esterase/lipase family protein</fullName>
    </submittedName>
</protein>
<keyword evidence="4" id="KW-1185">Reference proteome</keyword>
<evidence type="ECO:0000313" key="3">
    <source>
        <dbReference type="EMBL" id="MEK8127340.1"/>
    </source>
</evidence>
<dbReference type="Proteomes" id="UP001469365">
    <property type="component" value="Unassembled WGS sequence"/>
</dbReference>
<dbReference type="EMBL" id="JBBPCC010000002">
    <property type="protein sequence ID" value="MEK8127340.1"/>
    <property type="molecule type" value="Genomic_DNA"/>
</dbReference>
<dbReference type="SUPFAM" id="SSF52266">
    <property type="entry name" value="SGNH hydrolase"/>
    <property type="match status" value="1"/>
</dbReference>